<accession>A0ACB8VM64</accession>
<dbReference type="EMBL" id="CM041549">
    <property type="protein sequence ID" value="KAI3356757.1"/>
    <property type="molecule type" value="Genomic_DNA"/>
</dbReference>
<proteinExistence type="predicted"/>
<sequence>MAFLTHTLDNLMAYPMAQLGTPTFFCTFSAAEMRWKEVITAIKTQQGEQVNFDELDWSSKCDILRSNPVTTMRMFDKRVEALFRDLILSPAEPIGKVVDYFYRLEFQHRGSPHIHCLIWVEGAPVFEEDSDLKVCDFVSRYITAELPDPNTKPELYKKVTEVQMHSKTHSRTCVKYPGSNCRFGFPKQPAPKTMILRPGGSDDPEQDIAAMKKLTTLNRLLNQPEIVSLSLEQILAYCELTVDEYKQCLSMTAKSSEVILKRDPKDCWVNGYNPYLLDAWDGNMDIQFILNAYSCIAYICSYISKAEHGLSEYLKTMIDNSRHENVNESDEMKQIMQAYSKKREVSAQECVARACGLHMKQCTRSVVFVQTDDNALKMSYPLSFLENKTLDSVNVWMSGLPDKYKSRPEMPEFEAMCLADFAATCRIVYGRQANGKNVLPLLNNMGYVKKRTNDKPAVIKYRRFSQEKNPEEFYSTLLKLYLPYRSETQLKSSNFPTYKSFHDYAGVQLPGSEHPESVLQIVKRNREKYEKHREDIESAIEEYEQNGCIRNEWCNLAPESELERLEFIEELEAIENENDNIQENVPDFNLRSRTTRTEEQRAEIKGSAAP</sequence>
<comment type="caution">
    <text evidence="1">The sequence shown here is derived from an EMBL/GenBank/DDBJ whole genome shotgun (WGS) entry which is preliminary data.</text>
</comment>
<evidence type="ECO:0000313" key="1">
    <source>
        <dbReference type="EMBL" id="KAI3356757.1"/>
    </source>
</evidence>
<gene>
    <name evidence="1" type="ORF">L3Q82_003436</name>
</gene>
<protein>
    <submittedName>
        <fullName evidence="1">Uncharacterized protein</fullName>
    </submittedName>
</protein>
<reference evidence="1" key="1">
    <citation type="submission" date="2022-04" db="EMBL/GenBank/DDBJ databases">
        <title>Jade perch genome.</title>
        <authorList>
            <person name="Chao B."/>
        </authorList>
    </citation>
    <scope>NUCLEOTIDE SEQUENCE</scope>
    <source>
        <strain evidence="1">CB-2022</strain>
    </source>
</reference>
<evidence type="ECO:0000313" key="2">
    <source>
        <dbReference type="Proteomes" id="UP000831701"/>
    </source>
</evidence>
<dbReference type="Proteomes" id="UP000831701">
    <property type="component" value="Chromosome 19"/>
</dbReference>
<name>A0ACB8VM64_9TELE</name>
<keyword evidence="2" id="KW-1185">Reference proteome</keyword>
<organism evidence="1 2">
    <name type="scientific">Scortum barcoo</name>
    <name type="common">barcoo grunter</name>
    <dbReference type="NCBI Taxonomy" id="214431"/>
    <lineage>
        <taxon>Eukaryota</taxon>
        <taxon>Metazoa</taxon>
        <taxon>Chordata</taxon>
        <taxon>Craniata</taxon>
        <taxon>Vertebrata</taxon>
        <taxon>Euteleostomi</taxon>
        <taxon>Actinopterygii</taxon>
        <taxon>Neopterygii</taxon>
        <taxon>Teleostei</taxon>
        <taxon>Neoteleostei</taxon>
        <taxon>Acanthomorphata</taxon>
        <taxon>Eupercaria</taxon>
        <taxon>Centrarchiformes</taxon>
        <taxon>Terapontoidei</taxon>
        <taxon>Terapontidae</taxon>
        <taxon>Scortum</taxon>
    </lineage>
</organism>